<keyword evidence="1" id="KW-0678">Repressor</keyword>
<evidence type="ECO:0000256" key="2">
    <source>
        <dbReference type="ARBA" id="ARBA00023125"/>
    </source>
</evidence>
<dbReference type="Gene3D" id="1.10.357.10">
    <property type="entry name" value="Tetracycline Repressor, domain 2"/>
    <property type="match status" value="1"/>
</dbReference>
<evidence type="ECO:0000313" key="5">
    <source>
        <dbReference type="EMBL" id="SFS74604.1"/>
    </source>
</evidence>
<dbReference type="Proteomes" id="UP000199139">
    <property type="component" value="Unassembled WGS sequence"/>
</dbReference>
<dbReference type="InterPro" id="IPR050624">
    <property type="entry name" value="HTH-type_Tx_Regulator"/>
</dbReference>
<keyword evidence="2 3" id="KW-0238">DNA-binding</keyword>
<dbReference type="PANTHER" id="PTHR43479:SF7">
    <property type="entry name" value="TETR-FAMILY TRANSCRIPTIONAL REGULATOR"/>
    <property type="match status" value="1"/>
</dbReference>
<dbReference type="Pfam" id="PF00440">
    <property type="entry name" value="TetR_N"/>
    <property type="match status" value="1"/>
</dbReference>
<dbReference type="InterPro" id="IPR039532">
    <property type="entry name" value="TetR_C_Firmicutes"/>
</dbReference>
<keyword evidence="5" id="KW-0418">Kinase</keyword>
<gene>
    <name evidence="5" type="ORF">SAMN05421668_10877</name>
</gene>
<accession>A0A1I6SCD7</accession>
<dbReference type="AlphaFoldDB" id="A0A1I6SCD7"/>
<evidence type="ECO:0000256" key="1">
    <source>
        <dbReference type="ARBA" id="ARBA00022491"/>
    </source>
</evidence>
<dbReference type="InterPro" id="IPR012738">
    <property type="entry name" value="Tscrpt_reg_DhaS"/>
</dbReference>
<evidence type="ECO:0000259" key="4">
    <source>
        <dbReference type="PROSITE" id="PS50977"/>
    </source>
</evidence>
<evidence type="ECO:0000313" key="6">
    <source>
        <dbReference type="Proteomes" id="UP000199139"/>
    </source>
</evidence>
<keyword evidence="5" id="KW-0808">Transferase</keyword>
<name>A0A1I6SCD7_9BACI</name>
<proteinExistence type="predicted"/>
<evidence type="ECO:0000256" key="3">
    <source>
        <dbReference type="PROSITE-ProRule" id="PRU00335"/>
    </source>
</evidence>
<dbReference type="STRING" id="306541.SAMN05421668_10877"/>
<feature type="DNA-binding region" description="H-T-H motif" evidence="3">
    <location>
        <begin position="30"/>
        <end position="49"/>
    </location>
</feature>
<dbReference type="EMBL" id="FPAI01000008">
    <property type="protein sequence ID" value="SFS74604.1"/>
    <property type="molecule type" value="Genomic_DNA"/>
</dbReference>
<dbReference type="PANTHER" id="PTHR43479">
    <property type="entry name" value="ACREF/ENVCD OPERON REPRESSOR-RELATED"/>
    <property type="match status" value="1"/>
</dbReference>
<dbReference type="Pfam" id="PF14278">
    <property type="entry name" value="TetR_C_8"/>
    <property type="match status" value="1"/>
</dbReference>
<sequence>MPMTTSIITQKMIAQALKDLMNHQAFQKISVSDIMKQCEMRRQTFYYHFQDKYELLAWIYQSDTKEHIADFLDYERWDTILYQLFHYFYDHQTFYKNALSVTEQNDFGDYLYHELHQLFIHVIKDLSHHASSEQLDYQAKFFAHGFVGMTKDWLLSGCDASPIVMRDVVYGLLDEQLKISSHESEEQQ</sequence>
<dbReference type="GO" id="GO:0016301">
    <property type="term" value="F:kinase activity"/>
    <property type="evidence" value="ECO:0007669"/>
    <property type="project" value="UniProtKB-KW"/>
</dbReference>
<protein>
    <submittedName>
        <fullName evidence="5">Probable dihydroxyacetone kinase regulator</fullName>
    </submittedName>
</protein>
<dbReference type="SUPFAM" id="SSF46689">
    <property type="entry name" value="Homeodomain-like"/>
    <property type="match status" value="1"/>
</dbReference>
<dbReference type="InterPro" id="IPR001647">
    <property type="entry name" value="HTH_TetR"/>
</dbReference>
<dbReference type="PROSITE" id="PS50977">
    <property type="entry name" value="HTH_TETR_2"/>
    <property type="match status" value="1"/>
</dbReference>
<dbReference type="InterPro" id="IPR009057">
    <property type="entry name" value="Homeodomain-like_sf"/>
</dbReference>
<feature type="domain" description="HTH tetR-type" evidence="4">
    <location>
        <begin position="7"/>
        <end position="67"/>
    </location>
</feature>
<dbReference type="NCBIfam" id="TIGR02366">
    <property type="entry name" value="DHAK_reg"/>
    <property type="match status" value="1"/>
</dbReference>
<reference evidence="5 6" key="1">
    <citation type="submission" date="2016-10" db="EMBL/GenBank/DDBJ databases">
        <authorList>
            <person name="de Groot N.N."/>
        </authorList>
    </citation>
    <scope>NUCLEOTIDE SEQUENCE [LARGE SCALE GENOMIC DNA]</scope>
    <source>
        <strain evidence="5 6">DSM 17074</strain>
    </source>
</reference>
<organism evidence="5 6">
    <name type="scientific">Halolactibacillus miurensis</name>
    <dbReference type="NCBI Taxonomy" id="306541"/>
    <lineage>
        <taxon>Bacteria</taxon>
        <taxon>Bacillati</taxon>
        <taxon>Bacillota</taxon>
        <taxon>Bacilli</taxon>
        <taxon>Bacillales</taxon>
        <taxon>Bacillaceae</taxon>
        <taxon>Halolactibacillus</taxon>
    </lineage>
</organism>
<dbReference type="GO" id="GO:0003677">
    <property type="term" value="F:DNA binding"/>
    <property type="evidence" value="ECO:0007669"/>
    <property type="project" value="UniProtKB-UniRule"/>
</dbReference>